<evidence type="ECO:0000313" key="2">
    <source>
        <dbReference type="Proteomes" id="UP000198931"/>
    </source>
</evidence>
<accession>A0A1I3GRZ1</accession>
<sequence>MKNLILTGIIASATLVSCSTVQSLVQNTFPYNATVLVSTGIPANQEVSSSTTASNVQSWFGGNNNAQIKDVRISEAKVTLISPSNGSLADFKSFKVYVSSDGTAEKLVASRSDFSNSGNSLNLDIGDSGYLDNVVKSNNLKVRTVYVLKNATSSDMNLRVSLNFNSVPAN</sequence>
<name>A0A1I3GRZ1_9FLAO</name>
<dbReference type="EMBL" id="FOQT01000003">
    <property type="protein sequence ID" value="SFI26193.1"/>
    <property type="molecule type" value="Genomic_DNA"/>
</dbReference>
<proteinExistence type="predicted"/>
<dbReference type="PROSITE" id="PS51257">
    <property type="entry name" value="PROKAR_LIPOPROTEIN"/>
    <property type="match status" value="1"/>
</dbReference>
<keyword evidence="2" id="KW-1185">Reference proteome</keyword>
<dbReference type="Proteomes" id="UP000198931">
    <property type="component" value="Unassembled WGS sequence"/>
</dbReference>
<dbReference type="RefSeq" id="WP_090080146.1">
    <property type="nucleotide sequence ID" value="NZ_FOQT01000003.1"/>
</dbReference>
<evidence type="ECO:0008006" key="3">
    <source>
        <dbReference type="Google" id="ProtNLM"/>
    </source>
</evidence>
<protein>
    <recommendedName>
        <fullName evidence="3">Lipoprotein</fullName>
    </recommendedName>
</protein>
<organism evidence="1 2">
    <name type="scientific">Halpernia frigidisoli</name>
    <dbReference type="NCBI Taxonomy" id="1125876"/>
    <lineage>
        <taxon>Bacteria</taxon>
        <taxon>Pseudomonadati</taxon>
        <taxon>Bacteroidota</taxon>
        <taxon>Flavobacteriia</taxon>
        <taxon>Flavobacteriales</taxon>
        <taxon>Weeksellaceae</taxon>
        <taxon>Chryseobacterium group</taxon>
        <taxon>Halpernia</taxon>
    </lineage>
</organism>
<reference evidence="1 2" key="1">
    <citation type="submission" date="2016-10" db="EMBL/GenBank/DDBJ databases">
        <authorList>
            <person name="de Groot N.N."/>
        </authorList>
    </citation>
    <scope>NUCLEOTIDE SEQUENCE [LARGE SCALE GENOMIC DNA]</scope>
    <source>
        <strain evidence="1 2">DSM 26000</strain>
    </source>
</reference>
<dbReference type="OrthoDB" id="1272877at2"/>
<evidence type="ECO:0000313" key="1">
    <source>
        <dbReference type="EMBL" id="SFI26193.1"/>
    </source>
</evidence>
<dbReference type="STRING" id="1125876.SAMN05443292_1991"/>
<dbReference type="AlphaFoldDB" id="A0A1I3GRZ1"/>
<gene>
    <name evidence="1" type="ORF">SAMN05443292_1991</name>
</gene>